<organism evidence="6 7">
    <name type="scientific">Emiliania huxleyi (strain CCMP1516)</name>
    <dbReference type="NCBI Taxonomy" id="280463"/>
    <lineage>
        <taxon>Eukaryota</taxon>
        <taxon>Haptista</taxon>
        <taxon>Haptophyta</taxon>
        <taxon>Prymnesiophyceae</taxon>
        <taxon>Isochrysidales</taxon>
        <taxon>Noelaerhabdaceae</taxon>
        <taxon>Emiliania</taxon>
    </lineage>
</organism>
<evidence type="ECO:0000256" key="4">
    <source>
        <dbReference type="SAM" id="SignalP"/>
    </source>
</evidence>
<evidence type="ECO:0000259" key="5">
    <source>
        <dbReference type="SMART" id="SM00062"/>
    </source>
</evidence>
<name>A0A0D3IDR5_EMIH1</name>
<feature type="signal peptide" evidence="4">
    <location>
        <begin position="1"/>
        <end position="24"/>
    </location>
</feature>
<reference evidence="7" key="1">
    <citation type="journal article" date="2013" name="Nature">
        <title>Pan genome of the phytoplankton Emiliania underpins its global distribution.</title>
        <authorList>
            <person name="Read B.A."/>
            <person name="Kegel J."/>
            <person name="Klute M.J."/>
            <person name="Kuo A."/>
            <person name="Lefebvre S.C."/>
            <person name="Maumus F."/>
            <person name="Mayer C."/>
            <person name="Miller J."/>
            <person name="Monier A."/>
            <person name="Salamov A."/>
            <person name="Young J."/>
            <person name="Aguilar M."/>
            <person name="Claverie J.M."/>
            <person name="Frickenhaus S."/>
            <person name="Gonzalez K."/>
            <person name="Herman E.K."/>
            <person name="Lin Y.C."/>
            <person name="Napier J."/>
            <person name="Ogata H."/>
            <person name="Sarno A.F."/>
            <person name="Shmutz J."/>
            <person name="Schroeder D."/>
            <person name="de Vargas C."/>
            <person name="Verret F."/>
            <person name="von Dassow P."/>
            <person name="Valentin K."/>
            <person name="Van de Peer Y."/>
            <person name="Wheeler G."/>
            <person name="Dacks J.B."/>
            <person name="Delwiche C.F."/>
            <person name="Dyhrman S.T."/>
            <person name="Glockner G."/>
            <person name="John U."/>
            <person name="Richards T."/>
            <person name="Worden A.Z."/>
            <person name="Zhang X."/>
            <person name="Grigoriev I.V."/>
            <person name="Allen A.E."/>
            <person name="Bidle K."/>
            <person name="Borodovsky M."/>
            <person name="Bowler C."/>
            <person name="Brownlee C."/>
            <person name="Cock J.M."/>
            <person name="Elias M."/>
            <person name="Gladyshev V.N."/>
            <person name="Groth M."/>
            <person name="Guda C."/>
            <person name="Hadaegh A."/>
            <person name="Iglesias-Rodriguez M.D."/>
            <person name="Jenkins J."/>
            <person name="Jones B.M."/>
            <person name="Lawson T."/>
            <person name="Leese F."/>
            <person name="Lindquist E."/>
            <person name="Lobanov A."/>
            <person name="Lomsadze A."/>
            <person name="Malik S.B."/>
            <person name="Marsh M.E."/>
            <person name="Mackinder L."/>
            <person name="Mock T."/>
            <person name="Mueller-Roeber B."/>
            <person name="Pagarete A."/>
            <person name="Parker M."/>
            <person name="Probert I."/>
            <person name="Quesneville H."/>
            <person name="Raines C."/>
            <person name="Rensing S.A."/>
            <person name="Riano-Pachon D.M."/>
            <person name="Richier S."/>
            <person name="Rokitta S."/>
            <person name="Shiraiwa Y."/>
            <person name="Soanes D.M."/>
            <person name="van der Giezen M."/>
            <person name="Wahlund T.M."/>
            <person name="Williams B."/>
            <person name="Wilson W."/>
            <person name="Wolfe G."/>
            <person name="Wurch L.L."/>
        </authorList>
    </citation>
    <scope>NUCLEOTIDE SEQUENCE</scope>
</reference>
<dbReference type="EnsemblProtists" id="EOD09400">
    <property type="protein sequence ID" value="EOD09400"/>
    <property type="gene ID" value="EMIHUDRAFT_197785"/>
</dbReference>
<evidence type="ECO:0000256" key="3">
    <source>
        <dbReference type="ARBA" id="ARBA00022729"/>
    </source>
</evidence>
<dbReference type="SMART" id="SM00062">
    <property type="entry name" value="PBPb"/>
    <property type="match status" value="1"/>
</dbReference>
<dbReference type="PaxDb" id="2903-EOD09400"/>
<keyword evidence="2" id="KW-0813">Transport</keyword>
<dbReference type="PANTHER" id="PTHR30085:SF6">
    <property type="entry name" value="ABC TRANSPORTER GLUTAMINE-BINDING PROTEIN GLNH"/>
    <property type="match status" value="1"/>
</dbReference>
<comment type="similarity">
    <text evidence="1">Belongs to the bacterial solute-binding protein 3 family.</text>
</comment>
<evidence type="ECO:0000256" key="2">
    <source>
        <dbReference type="ARBA" id="ARBA00022448"/>
    </source>
</evidence>
<dbReference type="Proteomes" id="UP000013827">
    <property type="component" value="Unassembled WGS sequence"/>
</dbReference>
<protein>
    <recommendedName>
        <fullName evidence="5">Solute-binding protein family 3/N-terminal domain-containing protein</fullName>
    </recommendedName>
</protein>
<dbReference type="GO" id="GO:0006865">
    <property type="term" value="P:amino acid transport"/>
    <property type="evidence" value="ECO:0007669"/>
    <property type="project" value="TreeGrafter"/>
</dbReference>
<dbReference type="GeneID" id="17255512"/>
<proteinExistence type="inferred from homology"/>
<accession>A0A0D3IDR5</accession>
<reference evidence="6" key="2">
    <citation type="submission" date="2024-10" db="UniProtKB">
        <authorList>
            <consortium name="EnsemblProtists"/>
        </authorList>
    </citation>
    <scope>IDENTIFICATION</scope>
</reference>
<sequence>MPFLARSMRQCLLALALLVHSVAALPVAVSTHRDAVAAKPSYEDAVAAELIAPDEVTVCLAAGEEGLSVRPMDGGDPEGYEADVARLVARDLSTRLGMDLTLKYVYPTLEERLEYLEQRKCDFMAELLTNDVQGQRRQSVAFTGQPYLVIHEQILVKKSSNVAGPGDCQKAAVASGSQTSRNYAEKFPQVEQVLTTGYNSAAIVLLLNGTVDCIANDDLVFDKLLKEADAGGFGTDVTSASFRQVSTSNIFAPKPWGLGINIKNTLLQAELGAIMTYLDAYGEFDQPRKKTFDRAR</sequence>
<dbReference type="Pfam" id="PF00497">
    <property type="entry name" value="SBP_bac_3"/>
    <property type="match status" value="1"/>
</dbReference>
<feature type="domain" description="Solute-binding protein family 3/N-terminal" evidence="5">
    <location>
        <begin position="55"/>
        <end position="295"/>
    </location>
</feature>
<evidence type="ECO:0000313" key="7">
    <source>
        <dbReference type="Proteomes" id="UP000013827"/>
    </source>
</evidence>
<dbReference type="PANTHER" id="PTHR30085">
    <property type="entry name" value="AMINO ACID ABC TRANSPORTER PERMEASE"/>
    <property type="match status" value="1"/>
</dbReference>
<dbReference type="InterPro" id="IPR001638">
    <property type="entry name" value="Solute-binding_3/MltF_N"/>
</dbReference>
<dbReference type="RefSeq" id="XP_005761829.1">
    <property type="nucleotide sequence ID" value="XM_005761772.1"/>
</dbReference>
<dbReference type="Gene3D" id="3.40.190.10">
    <property type="entry name" value="Periplasmic binding protein-like II"/>
    <property type="match status" value="2"/>
</dbReference>
<feature type="chain" id="PRO_5044291023" description="Solute-binding protein family 3/N-terminal domain-containing protein" evidence="4">
    <location>
        <begin position="25"/>
        <end position="296"/>
    </location>
</feature>
<dbReference type="SUPFAM" id="SSF53850">
    <property type="entry name" value="Periplasmic binding protein-like II"/>
    <property type="match status" value="1"/>
</dbReference>
<keyword evidence="3 4" id="KW-0732">Signal</keyword>
<keyword evidence="7" id="KW-1185">Reference proteome</keyword>
<dbReference type="KEGG" id="ehx:EMIHUDRAFT_197785"/>
<dbReference type="GO" id="GO:0005576">
    <property type="term" value="C:extracellular region"/>
    <property type="evidence" value="ECO:0007669"/>
    <property type="project" value="TreeGrafter"/>
</dbReference>
<dbReference type="InterPro" id="IPR051455">
    <property type="entry name" value="Bact_solute-bind_prot3"/>
</dbReference>
<dbReference type="HOGENOM" id="CLU_941453_0_0_1"/>
<evidence type="ECO:0000256" key="1">
    <source>
        <dbReference type="ARBA" id="ARBA00010333"/>
    </source>
</evidence>
<dbReference type="AlphaFoldDB" id="A0A0D3IDR5"/>
<evidence type="ECO:0000313" key="6">
    <source>
        <dbReference type="EnsemblProtists" id="EOD09400"/>
    </source>
</evidence>